<name>A0A845A0M1_9SPHN</name>
<evidence type="ECO:0000256" key="4">
    <source>
        <dbReference type="ARBA" id="ARBA00022679"/>
    </source>
</evidence>
<keyword evidence="4" id="KW-0808">Transferase</keyword>
<dbReference type="PRINTS" id="PR00344">
    <property type="entry name" value="BCTRLSENSOR"/>
</dbReference>
<dbReference type="SMART" id="SM00387">
    <property type="entry name" value="HATPase_c"/>
    <property type="match status" value="1"/>
</dbReference>
<dbReference type="RefSeq" id="WP_131452396.1">
    <property type="nucleotide sequence ID" value="NZ_BMJK01000001.1"/>
</dbReference>
<dbReference type="GO" id="GO:0000155">
    <property type="term" value="F:phosphorelay sensor kinase activity"/>
    <property type="evidence" value="ECO:0007669"/>
    <property type="project" value="InterPro"/>
</dbReference>
<feature type="region of interest" description="Disordered" evidence="7">
    <location>
        <begin position="211"/>
        <end position="235"/>
    </location>
</feature>
<evidence type="ECO:0000256" key="3">
    <source>
        <dbReference type="ARBA" id="ARBA00022553"/>
    </source>
</evidence>
<dbReference type="InterPro" id="IPR004358">
    <property type="entry name" value="Sig_transdc_His_kin-like_C"/>
</dbReference>
<dbReference type="InterPro" id="IPR036890">
    <property type="entry name" value="HATPase_C_sf"/>
</dbReference>
<evidence type="ECO:0000256" key="7">
    <source>
        <dbReference type="SAM" id="MobiDB-lite"/>
    </source>
</evidence>
<reference evidence="9 10" key="1">
    <citation type="submission" date="2019-12" db="EMBL/GenBank/DDBJ databases">
        <title>Genomic-based taxomic classification of the family Erythrobacteraceae.</title>
        <authorList>
            <person name="Xu L."/>
        </authorList>
    </citation>
    <scope>NUCLEOTIDE SEQUENCE [LARGE SCALE GENOMIC DNA]</scope>
    <source>
        <strain evidence="9 10">RC4-10-4</strain>
    </source>
</reference>
<dbReference type="InterPro" id="IPR005467">
    <property type="entry name" value="His_kinase_dom"/>
</dbReference>
<evidence type="ECO:0000256" key="6">
    <source>
        <dbReference type="ARBA" id="ARBA00023012"/>
    </source>
</evidence>
<dbReference type="InterPro" id="IPR003594">
    <property type="entry name" value="HATPase_dom"/>
</dbReference>
<protein>
    <recommendedName>
        <fullName evidence="2">histidine kinase</fullName>
        <ecNumber evidence="2">2.7.13.3</ecNumber>
    </recommendedName>
</protein>
<evidence type="ECO:0000256" key="5">
    <source>
        <dbReference type="ARBA" id="ARBA00022777"/>
    </source>
</evidence>
<evidence type="ECO:0000256" key="1">
    <source>
        <dbReference type="ARBA" id="ARBA00000085"/>
    </source>
</evidence>
<dbReference type="SUPFAM" id="SSF55874">
    <property type="entry name" value="ATPase domain of HSP90 chaperone/DNA topoisomerase II/histidine kinase"/>
    <property type="match status" value="1"/>
</dbReference>
<evidence type="ECO:0000313" key="9">
    <source>
        <dbReference type="EMBL" id="MXO93090.1"/>
    </source>
</evidence>
<sequence>MASEPIITARARTDADDNLIEAEEPLASFHLRAGGKLPGPIVTPALLELVRKARRSGKRLSRAIRAQDSQDRIATWVEVVPGRAGTIVNLSAWTVQDIPEPGRAADIDRLALVRHLAGLTARLDARQHLLAVDWTASDLDRVGEAMLTGVGQPWTDFVAIADNGGRSPVDWRMSDGARAEVSGSMRQWAVHLAPLGPGGTGSAGFELYLVPDQPLADDPPAPSRKPDRSAGIGRDIAPVLRQPVSRIIANAETIRSQLSGPLAEEYSNYAADIAAAGEHLLALIDDLTTLEMVEDEDFNPAPDHIDLADVARRAGGILGMRAKERGIILDFPKDAEKVPAIGEFRRTLQVLLNLVGNAIRYSPEGGQVWIRAVASGERAQVVVADQGEGLDADEQRRVFAKFERLGRSGDGGSGLGLYISRRLAEAMGGTLTVESARGQGARFTLDLPGGPDASG</sequence>
<dbReference type="Gene3D" id="3.30.565.10">
    <property type="entry name" value="Histidine kinase-like ATPase, C-terminal domain"/>
    <property type="match status" value="1"/>
</dbReference>
<dbReference type="Pfam" id="PF02518">
    <property type="entry name" value="HATPase_c"/>
    <property type="match status" value="1"/>
</dbReference>
<dbReference type="PROSITE" id="PS50109">
    <property type="entry name" value="HIS_KIN"/>
    <property type="match status" value="1"/>
</dbReference>
<keyword evidence="5 9" id="KW-0418">Kinase</keyword>
<gene>
    <name evidence="9" type="ORF">GRI62_05650</name>
</gene>
<keyword evidence="6" id="KW-0902">Two-component regulatory system</keyword>
<dbReference type="PANTHER" id="PTHR43711:SF26">
    <property type="entry name" value="SENSOR HISTIDINE KINASE RCSC"/>
    <property type="match status" value="1"/>
</dbReference>
<dbReference type="SUPFAM" id="SSF47384">
    <property type="entry name" value="Homodimeric domain of signal transducing histidine kinase"/>
    <property type="match status" value="1"/>
</dbReference>
<keyword evidence="3" id="KW-0597">Phosphoprotein</keyword>
<feature type="domain" description="Histidine kinase" evidence="8">
    <location>
        <begin position="235"/>
        <end position="451"/>
    </location>
</feature>
<dbReference type="PANTHER" id="PTHR43711">
    <property type="entry name" value="TWO-COMPONENT HISTIDINE KINASE"/>
    <property type="match status" value="1"/>
</dbReference>
<dbReference type="InterPro" id="IPR036097">
    <property type="entry name" value="HisK_dim/P_sf"/>
</dbReference>
<evidence type="ECO:0000256" key="2">
    <source>
        <dbReference type="ARBA" id="ARBA00012438"/>
    </source>
</evidence>
<dbReference type="AlphaFoldDB" id="A0A845A0M1"/>
<comment type="caution">
    <text evidence="9">The sequence shown here is derived from an EMBL/GenBank/DDBJ whole genome shotgun (WGS) entry which is preliminary data.</text>
</comment>
<dbReference type="EMBL" id="WTYH01000001">
    <property type="protein sequence ID" value="MXO93090.1"/>
    <property type="molecule type" value="Genomic_DNA"/>
</dbReference>
<comment type="catalytic activity">
    <reaction evidence="1">
        <text>ATP + protein L-histidine = ADP + protein N-phospho-L-histidine.</text>
        <dbReference type="EC" id="2.7.13.3"/>
    </reaction>
</comment>
<dbReference type="OrthoDB" id="7933832at2"/>
<dbReference type="InterPro" id="IPR050736">
    <property type="entry name" value="Sensor_HK_Regulatory"/>
</dbReference>
<dbReference type="Gene3D" id="1.10.287.130">
    <property type="match status" value="1"/>
</dbReference>
<evidence type="ECO:0000313" key="10">
    <source>
        <dbReference type="Proteomes" id="UP000460626"/>
    </source>
</evidence>
<organism evidence="9 10">
    <name type="scientific">Aurantiacibacter arachoides</name>
    <dbReference type="NCBI Taxonomy" id="1850444"/>
    <lineage>
        <taxon>Bacteria</taxon>
        <taxon>Pseudomonadati</taxon>
        <taxon>Pseudomonadota</taxon>
        <taxon>Alphaproteobacteria</taxon>
        <taxon>Sphingomonadales</taxon>
        <taxon>Erythrobacteraceae</taxon>
        <taxon>Aurantiacibacter</taxon>
    </lineage>
</organism>
<accession>A0A845A0M1</accession>
<proteinExistence type="predicted"/>
<dbReference type="Pfam" id="PF00512">
    <property type="entry name" value="HisKA"/>
    <property type="match status" value="1"/>
</dbReference>
<dbReference type="EC" id="2.7.13.3" evidence="2"/>
<dbReference type="Proteomes" id="UP000460626">
    <property type="component" value="Unassembled WGS sequence"/>
</dbReference>
<evidence type="ECO:0000259" key="8">
    <source>
        <dbReference type="PROSITE" id="PS50109"/>
    </source>
</evidence>
<keyword evidence="10" id="KW-1185">Reference proteome</keyword>
<dbReference type="InterPro" id="IPR003661">
    <property type="entry name" value="HisK_dim/P_dom"/>
</dbReference>